<dbReference type="Proteomes" id="UP001163846">
    <property type="component" value="Unassembled WGS sequence"/>
</dbReference>
<dbReference type="EMBL" id="MU806575">
    <property type="protein sequence ID" value="KAJ3834148.1"/>
    <property type="molecule type" value="Genomic_DNA"/>
</dbReference>
<protein>
    <submittedName>
        <fullName evidence="2">Uncharacterized protein</fullName>
    </submittedName>
</protein>
<proteinExistence type="predicted"/>
<organism evidence="2 3">
    <name type="scientific">Lentinula raphanica</name>
    <dbReference type="NCBI Taxonomy" id="153919"/>
    <lineage>
        <taxon>Eukaryota</taxon>
        <taxon>Fungi</taxon>
        <taxon>Dikarya</taxon>
        <taxon>Basidiomycota</taxon>
        <taxon>Agaricomycotina</taxon>
        <taxon>Agaricomycetes</taxon>
        <taxon>Agaricomycetidae</taxon>
        <taxon>Agaricales</taxon>
        <taxon>Marasmiineae</taxon>
        <taxon>Omphalotaceae</taxon>
        <taxon>Lentinula</taxon>
    </lineage>
</organism>
<keyword evidence="1" id="KW-0732">Signal</keyword>
<gene>
    <name evidence="2" type="ORF">F5878DRAFT_665035</name>
</gene>
<evidence type="ECO:0000256" key="1">
    <source>
        <dbReference type="SAM" id="SignalP"/>
    </source>
</evidence>
<comment type="caution">
    <text evidence="2">The sequence shown here is derived from an EMBL/GenBank/DDBJ whole genome shotgun (WGS) entry which is preliminary data.</text>
</comment>
<evidence type="ECO:0000313" key="3">
    <source>
        <dbReference type="Proteomes" id="UP001163846"/>
    </source>
</evidence>
<reference evidence="2" key="1">
    <citation type="submission" date="2022-08" db="EMBL/GenBank/DDBJ databases">
        <authorList>
            <consortium name="DOE Joint Genome Institute"/>
            <person name="Min B."/>
            <person name="Riley R."/>
            <person name="Sierra-Patev S."/>
            <person name="Naranjo-Ortiz M."/>
            <person name="Looney B."/>
            <person name="Konkel Z."/>
            <person name="Slot J.C."/>
            <person name="Sakamoto Y."/>
            <person name="Steenwyk J.L."/>
            <person name="Rokas A."/>
            <person name="Carro J."/>
            <person name="Camarero S."/>
            <person name="Ferreira P."/>
            <person name="Molpeceres G."/>
            <person name="Ruiz-Duenas F.J."/>
            <person name="Serrano A."/>
            <person name="Henrissat B."/>
            <person name="Drula E."/>
            <person name="Hughes K.W."/>
            <person name="Mata J.L."/>
            <person name="Ishikawa N.K."/>
            <person name="Vargas-Isla R."/>
            <person name="Ushijima S."/>
            <person name="Smith C.A."/>
            <person name="Ahrendt S."/>
            <person name="Andreopoulos W."/>
            <person name="He G."/>
            <person name="Labutti K."/>
            <person name="Lipzen A."/>
            <person name="Ng V."/>
            <person name="Sandor L."/>
            <person name="Barry K."/>
            <person name="Martinez A.T."/>
            <person name="Xiao Y."/>
            <person name="Gibbons J.G."/>
            <person name="Terashima K."/>
            <person name="Hibbett D.S."/>
            <person name="Grigoriev I.V."/>
        </authorList>
    </citation>
    <scope>NUCLEOTIDE SEQUENCE</scope>
    <source>
        <strain evidence="2">TFB9207</strain>
    </source>
</reference>
<feature type="signal peptide" evidence="1">
    <location>
        <begin position="1"/>
        <end position="18"/>
    </location>
</feature>
<sequence>MRFNVVFFIVWLVAVVYTAPVPLRTLMPRDTSDSKGPDHPKGDPLGVILVEIDYDPDGVPKDWGDTEKVRNEKAEGAMKVSVLKALKDHTPLQLPEKDDKKAWRIMHGTLEEKGKADLSYTVAYEGHLYKRFYNQGGWINMTDLIVTLPTEQRDSQCL</sequence>
<feature type="chain" id="PRO_5041254156" evidence="1">
    <location>
        <begin position="19"/>
        <end position="158"/>
    </location>
</feature>
<name>A0AA38P141_9AGAR</name>
<dbReference type="AlphaFoldDB" id="A0AA38P141"/>
<keyword evidence="3" id="KW-1185">Reference proteome</keyword>
<accession>A0AA38P141</accession>
<evidence type="ECO:0000313" key="2">
    <source>
        <dbReference type="EMBL" id="KAJ3834148.1"/>
    </source>
</evidence>